<dbReference type="Proteomes" id="UP000295678">
    <property type="component" value="Unassembled WGS sequence"/>
</dbReference>
<reference evidence="3 4" key="1">
    <citation type="submission" date="2019-03" db="EMBL/GenBank/DDBJ databases">
        <title>Genomic Encyclopedia of Type Strains, Phase IV (KMG-IV): sequencing the most valuable type-strain genomes for metagenomic binning, comparative biology and taxonomic classification.</title>
        <authorList>
            <person name="Goeker M."/>
        </authorList>
    </citation>
    <scope>NUCLEOTIDE SEQUENCE [LARGE SCALE GENOMIC DNA]</scope>
    <source>
        <strain evidence="3 4">DSM 19345</strain>
    </source>
</reference>
<evidence type="ECO:0000256" key="2">
    <source>
        <dbReference type="PIRSR" id="PIRSR016184-1"/>
    </source>
</evidence>
<accession>A0A4R3M091</accession>
<dbReference type="EMBL" id="SMAK01000011">
    <property type="protein sequence ID" value="TCT06420.1"/>
    <property type="molecule type" value="Genomic_DNA"/>
</dbReference>
<dbReference type="PIRSF" id="PIRSF016184">
    <property type="entry name" value="PhzC_PhzF"/>
    <property type="match status" value="1"/>
</dbReference>
<dbReference type="SUPFAM" id="SSF54506">
    <property type="entry name" value="Diaminopimelate epimerase-like"/>
    <property type="match status" value="1"/>
</dbReference>
<evidence type="ECO:0000256" key="1">
    <source>
        <dbReference type="ARBA" id="ARBA00008270"/>
    </source>
</evidence>
<feature type="active site" evidence="2">
    <location>
        <position position="46"/>
    </location>
</feature>
<dbReference type="NCBIfam" id="TIGR00654">
    <property type="entry name" value="PhzF_family"/>
    <property type="match status" value="1"/>
</dbReference>
<dbReference type="PANTHER" id="PTHR13774">
    <property type="entry name" value="PHENAZINE BIOSYNTHESIS PROTEIN"/>
    <property type="match status" value="1"/>
</dbReference>
<dbReference type="GO" id="GO:0005737">
    <property type="term" value="C:cytoplasm"/>
    <property type="evidence" value="ECO:0007669"/>
    <property type="project" value="TreeGrafter"/>
</dbReference>
<evidence type="ECO:0000313" key="4">
    <source>
        <dbReference type="Proteomes" id="UP000295678"/>
    </source>
</evidence>
<dbReference type="GO" id="GO:0016853">
    <property type="term" value="F:isomerase activity"/>
    <property type="evidence" value="ECO:0007669"/>
    <property type="project" value="UniProtKB-KW"/>
</dbReference>
<protein>
    <submittedName>
        <fullName evidence="3">Trans-2,3-dihydro-3-hydroxyanthranilate isomerase</fullName>
    </submittedName>
</protein>
<evidence type="ECO:0000313" key="3">
    <source>
        <dbReference type="EMBL" id="TCT06420.1"/>
    </source>
</evidence>
<keyword evidence="4" id="KW-1185">Reference proteome</keyword>
<dbReference type="AlphaFoldDB" id="A0A4R3M091"/>
<dbReference type="Gene3D" id="3.10.310.10">
    <property type="entry name" value="Diaminopimelate Epimerase, Chain A, domain 1"/>
    <property type="match status" value="2"/>
</dbReference>
<dbReference type="Pfam" id="PF02567">
    <property type="entry name" value="PhzC-PhzF"/>
    <property type="match status" value="1"/>
</dbReference>
<comment type="caution">
    <text evidence="3">The sequence shown here is derived from an EMBL/GenBank/DDBJ whole genome shotgun (WGS) entry which is preliminary data.</text>
</comment>
<dbReference type="RefSeq" id="WP_132807496.1">
    <property type="nucleotide sequence ID" value="NZ_SMAK01000011.1"/>
</dbReference>
<dbReference type="OrthoDB" id="9788221at2"/>
<comment type="similarity">
    <text evidence="1">Belongs to the PhzF family.</text>
</comment>
<dbReference type="InterPro" id="IPR003719">
    <property type="entry name" value="Phenazine_PhzF-like"/>
</dbReference>
<keyword evidence="3" id="KW-0413">Isomerase</keyword>
<sequence>MTRAYNILDVFTDTPLSGNPLAVVHDCEGLDTAAMQAIAREFNLSETVFVLPPQNPAHTAAVRIFTPSKELPFAGHPTVGTAIMLARRRWAGAEEIEGIIVLEEQVGPVRIGVVLRNGNAFAEFDIPQKPKPVDGGLDAELVAAALGLVPAEMCFENHRPSRWTAGVDFDFVPVRDLGVLHRCRVDVRAFAKAFPSGSAYLYTRETISVENDFHARMFAPGLGVSEDPATGAAAAAFAGVIMHFDQPPGGRHRFRIEQGHIMGRPSLINLELDVQGKLHAVRIGGGAVVVAEGTLAV</sequence>
<organism evidence="3 4">
    <name type="scientific">Tepidamorphus gemmatus</name>
    <dbReference type="NCBI Taxonomy" id="747076"/>
    <lineage>
        <taxon>Bacteria</taxon>
        <taxon>Pseudomonadati</taxon>
        <taxon>Pseudomonadota</taxon>
        <taxon>Alphaproteobacteria</taxon>
        <taxon>Hyphomicrobiales</taxon>
        <taxon>Tepidamorphaceae</taxon>
        <taxon>Tepidamorphus</taxon>
    </lineage>
</organism>
<dbReference type="PANTHER" id="PTHR13774:SF32">
    <property type="entry name" value="ANTISENSE-ENHANCING SEQUENCE 1"/>
    <property type="match status" value="1"/>
</dbReference>
<gene>
    <name evidence="3" type="ORF">EDC22_1112</name>
</gene>
<proteinExistence type="inferred from homology"/>
<name>A0A4R3M091_9HYPH</name>